<dbReference type="InterPro" id="IPR005755">
    <property type="entry name" value="Ribosomal_uL13_euk/arc"/>
</dbReference>
<evidence type="ECO:0000313" key="17">
    <source>
        <dbReference type="EMBL" id="SAI83621.1"/>
    </source>
</evidence>
<comment type="function">
    <text evidence="4">This protein is one of the early assembly proteins of the 50S ribosomal subunit, although it is not seen to bind rRNA by itself. It is important during the early stages of 50S assembly.</text>
</comment>
<evidence type="ECO:0000313" key="27">
    <source>
        <dbReference type="Proteomes" id="UP000278715"/>
    </source>
</evidence>
<evidence type="ECO:0000313" key="25">
    <source>
        <dbReference type="Proteomes" id="UP000273443"/>
    </source>
</evidence>
<evidence type="ECO:0000313" key="10">
    <source>
        <dbReference type="EMBL" id="AZF70504.1"/>
    </source>
</evidence>
<dbReference type="NCBIfam" id="TIGR01077">
    <property type="entry name" value="L13_A_E"/>
    <property type="match status" value="1"/>
</dbReference>
<evidence type="ECO:0000313" key="26">
    <source>
        <dbReference type="Proteomes" id="UP000275843"/>
    </source>
</evidence>
<dbReference type="EMBL" id="CP050869">
    <property type="protein sequence ID" value="QPG50401.1"/>
    <property type="molecule type" value="Genomic_DNA"/>
</dbReference>
<comment type="subunit">
    <text evidence="4">Part of the 50S ribosomal subunit.</text>
</comment>
<dbReference type="Proteomes" id="UP000273443">
    <property type="component" value="Chromosome"/>
</dbReference>
<evidence type="ECO:0000313" key="22">
    <source>
        <dbReference type="Proteomes" id="UP000267993"/>
    </source>
</evidence>
<reference evidence="22 23" key="4">
    <citation type="journal article" date="2018" name="Proc. Natl. Acad. Sci. U.S.A.">
        <title>Nonmutational mechanism of inheritance in the Archaeon Sulfolobus solfataricus.</title>
        <authorList>
            <person name="Payne S."/>
            <person name="McCarthy S."/>
            <person name="Johnson T."/>
            <person name="North E."/>
            <person name="Blum P."/>
        </authorList>
    </citation>
    <scope>NUCLEOTIDE SEQUENCE [LARGE SCALE GENOMIC DNA]</scope>
    <source>
        <strain evidence="10 22">SARC-H</strain>
        <strain evidence="11 26">SARC-I</strain>
        <strain evidence="13 27">SARC-N</strain>
        <strain evidence="14 28">SARC-O</strain>
        <strain evidence="15 23">SUL120</strain>
        <strain evidence="9 24">SULG</strain>
        <strain evidence="12 25">SULM</strain>
    </source>
</reference>
<evidence type="ECO:0000313" key="29">
    <source>
        <dbReference type="Proteomes" id="UP000594632"/>
    </source>
</evidence>
<protein>
    <recommendedName>
        <fullName evidence="4">Large ribosomal subunit protein uL13</fullName>
    </recommendedName>
</protein>
<evidence type="ECO:0000313" key="12">
    <source>
        <dbReference type="EMBL" id="AZF75749.1"/>
    </source>
</evidence>
<evidence type="ECO:0000313" key="21">
    <source>
        <dbReference type="Proteomes" id="UP000076770"/>
    </source>
</evidence>
<evidence type="ECO:0000313" key="18">
    <source>
        <dbReference type="Proteomes" id="UP000033057"/>
    </source>
</evidence>
<evidence type="ECO:0000256" key="1">
    <source>
        <dbReference type="ARBA" id="ARBA00006227"/>
    </source>
</evidence>
<evidence type="ECO:0000256" key="3">
    <source>
        <dbReference type="ARBA" id="ARBA00023274"/>
    </source>
</evidence>
<dbReference type="RefSeq" id="WP_009988879.1">
    <property type="nucleotide sequence ID" value="NZ_CP011055.2"/>
</dbReference>
<evidence type="ECO:0000313" key="13">
    <source>
        <dbReference type="EMBL" id="AZF78356.1"/>
    </source>
</evidence>
<reference evidence="17" key="3">
    <citation type="submission" date="2016-04" db="EMBL/GenBank/DDBJ databases">
        <authorList>
            <person name="Evans L.H."/>
            <person name="Alamgir A."/>
            <person name="Owens N."/>
            <person name="Weber N.D."/>
            <person name="Virtaneva K."/>
            <person name="Barbian K."/>
            <person name="Babar A."/>
            <person name="Rosenke K."/>
        </authorList>
    </citation>
    <scope>NUCLEOTIDE SEQUENCE</scope>
    <source>
        <strain evidence="17">P1</strain>
    </source>
</reference>
<dbReference type="NCBIfam" id="NF005004">
    <property type="entry name" value="PRK06394.1"/>
    <property type="match status" value="1"/>
</dbReference>
<evidence type="ECO:0000256" key="2">
    <source>
        <dbReference type="ARBA" id="ARBA00022980"/>
    </source>
</evidence>
<organism evidence="6 19">
    <name type="scientific">Saccharolobus solfataricus</name>
    <name type="common">Sulfolobus solfataricus</name>
    <dbReference type="NCBI Taxonomy" id="2287"/>
    <lineage>
        <taxon>Archaea</taxon>
        <taxon>Thermoproteota</taxon>
        <taxon>Thermoprotei</taxon>
        <taxon>Sulfolobales</taxon>
        <taxon>Sulfolobaceae</taxon>
        <taxon>Saccharolobus</taxon>
    </lineage>
</organism>
<dbReference type="KEGG" id="ssoa:SULA_1087"/>
<keyword evidence="2 4" id="KW-0689">Ribosomal protein</keyword>
<dbReference type="PANTHER" id="PTHR11545:SF3">
    <property type="entry name" value="LARGE RIBOSOMAL SUBUNIT PROTEIN UL13"/>
    <property type="match status" value="1"/>
</dbReference>
<dbReference type="Proteomes" id="UP000282269">
    <property type="component" value="Chromosome"/>
</dbReference>
<dbReference type="Proteomes" id="UP000076770">
    <property type="component" value="Chromosome i"/>
</dbReference>
<dbReference type="InterPro" id="IPR023563">
    <property type="entry name" value="Ribosomal_uL13_CS"/>
</dbReference>
<dbReference type="EMBL" id="CP033238">
    <property type="protein sequence ID" value="AZF75749.1"/>
    <property type="molecule type" value="Genomic_DNA"/>
</dbReference>
<dbReference type="GO" id="GO:0022625">
    <property type="term" value="C:cytosolic large ribosomal subunit"/>
    <property type="evidence" value="ECO:0007669"/>
    <property type="project" value="UniProtKB-UniRule"/>
</dbReference>
<evidence type="ECO:0000313" key="15">
    <source>
        <dbReference type="EMBL" id="AZF83601.1"/>
    </source>
</evidence>
<dbReference type="GeneID" id="44129032"/>
<dbReference type="EMBL" id="CP011055">
    <property type="protein sequence ID" value="AKA73418.1"/>
    <property type="molecule type" value="Genomic_DNA"/>
</dbReference>
<dbReference type="PATRIC" id="fig|2287.6.peg.1146"/>
<dbReference type="Pfam" id="PF00572">
    <property type="entry name" value="Ribosomal_L13"/>
    <property type="match status" value="1"/>
</dbReference>
<dbReference type="CDD" id="cd00392">
    <property type="entry name" value="Ribosomal_L13"/>
    <property type="match status" value="1"/>
</dbReference>
<evidence type="ECO:0000313" key="9">
    <source>
        <dbReference type="EMBL" id="AZF67884.1"/>
    </source>
</evidence>
<dbReference type="Proteomes" id="UP000033057">
    <property type="component" value="Chromosome"/>
</dbReference>
<dbReference type="AlphaFoldDB" id="A0A0E3K7F5"/>
<proteinExistence type="inferred from homology"/>
<evidence type="ECO:0000313" key="16">
    <source>
        <dbReference type="EMBL" id="QPG50401.1"/>
    </source>
</evidence>
<keyword evidence="3 4" id="KW-0687">Ribonucleoprotein</keyword>
<dbReference type="EMBL" id="CP033240">
    <property type="protein sequence ID" value="AZF80962.1"/>
    <property type="molecule type" value="Genomic_DNA"/>
</dbReference>
<evidence type="ECO:0000256" key="4">
    <source>
        <dbReference type="HAMAP-Rule" id="MF_01366"/>
    </source>
</evidence>
<evidence type="ECO:0000313" key="28">
    <source>
        <dbReference type="Proteomes" id="UP000282269"/>
    </source>
</evidence>
<sequence>MSTQVQEQVVIINAEGQILGRMASNVVRLLKEGKKVIIVNGEKAVISGEKNRVIESYKLLLTVKTLFNPYRNGIRRPRSPINIVKRTIRGMLPKSSKGRRMLKNVKIYVGVPKEFEGRQFIKFPDSDVSRLKGKYVTVEVVSKELGWSG</sequence>
<dbReference type="OMA" id="GMLPWKT"/>
<dbReference type="Proteomes" id="UP000033106">
    <property type="component" value="Chromosome"/>
</dbReference>
<dbReference type="EMBL" id="CP033237">
    <property type="protein sequence ID" value="AZF73124.1"/>
    <property type="molecule type" value="Genomic_DNA"/>
</dbReference>
<dbReference type="GO" id="GO:0003735">
    <property type="term" value="F:structural constituent of ribosome"/>
    <property type="evidence" value="ECO:0007669"/>
    <property type="project" value="UniProtKB-UniRule"/>
</dbReference>
<accession>A0A0E3K7F5</accession>
<evidence type="ECO:0000313" key="24">
    <source>
        <dbReference type="Proteomes" id="UP000273194"/>
    </source>
</evidence>
<dbReference type="EMBL" id="CP033241">
    <property type="protein sequence ID" value="AZF83601.1"/>
    <property type="molecule type" value="Genomic_DNA"/>
</dbReference>
<dbReference type="EMBL" id="CP033239">
    <property type="protein sequence ID" value="AZF78356.1"/>
    <property type="molecule type" value="Genomic_DNA"/>
</dbReference>
<dbReference type="Proteomes" id="UP000033085">
    <property type="component" value="Chromosome"/>
</dbReference>
<gene>
    <name evidence="4" type="primary">rpl13</name>
    <name evidence="16" type="ORF">HFC64_11820</name>
    <name evidence="17" type="ORF">SSOP1_0067</name>
    <name evidence="8" type="ORF">SULA_1087</name>
    <name evidence="6" type="ORF">SULB_1088</name>
    <name evidence="7" type="ORF">SULC_1087</name>
    <name evidence="9" type="ORF">SULG_05340</name>
    <name evidence="10" type="ORF">SULH_05340</name>
    <name evidence="11" type="ORF">SULI_05340</name>
    <name evidence="12" type="ORF">SULM_05340</name>
    <name evidence="13" type="ORF">SULN_05340</name>
    <name evidence="14" type="ORF">SULO_05350</name>
    <name evidence="15" type="ORF">SULZ_05585</name>
</gene>
<dbReference type="EMBL" id="CP011056">
    <property type="protein sequence ID" value="AKA76117.1"/>
    <property type="molecule type" value="Genomic_DNA"/>
</dbReference>
<evidence type="ECO:0000313" key="6">
    <source>
        <dbReference type="EMBL" id="AKA73418.1"/>
    </source>
</evidence>
<evidence type="ECO:0000313" key="7">
    <source>
        <dbReference type="EMBL" id="AKA76117.1"/>
    </source>
</evidence>
<reference evidence="21" key="2">
    <citation type="submission" date="2016-04" db="EMBL/GenBank/DDBJ databases">
        <authorList>
            <person name="Shah S.A."/>
            <person name="Garrett R.A."/>
        </authorList>
    </citation>
    <scope>NUCLEOTIDE SEQUENCE [LARGE SCALE GENOMIC DNA]</scope>
    <source>
        <strain evidence="21">ATCC 35091 / DSM 1616 / JCM 8930 / NBRC 15331 / P1</strain>
    </source>
</reference>
<dbReference type="EMBL" id="CP033235">
    <property type="protein sequence ID" value="AZF67884.1"/>
    <property type="molecule type" value="Genomic_DNA"/>
</dbReference>
<dbReference type="Proteomes" id="UP000278715">
    <property type="component" value="Chromosome"/>
</dbReference>
<dbReference type="KEGG" id="ssof:SULC_1087"/>
<dbReference type="Proteomes" id="UP000267993">
    <property type="component" value="Chromosome"/>
</dbReference>
<comment type="similarity">
    <text evidence="1 4 5">Belongs to the universal ribosomal protein uL13 family.</text>
</comment>
<dbReference type="PANTHER" id="PTHR11545">
    <property type="entry name" value="RIBOSOMAL PROTEIN L13"/>
    <property type="match status" value="1"/>
</dbReference>
<dbReference type="GO" id="GO:0006412">
    <property type="term" value="P:translation"/>
    <property type="evidence" value="ECO:0007669"/>
    <property type="project" value="UniProtKB-UniRule"/>
</dbReference>
<dbReference type="PROSITE" id="PS00783">
    <property type="entry name" value="RIBOSOMAL_L13"/>
    <property type="match status" value="1"/>
</dbReference>
<dbReference type="OrthoDB" id="7668at2157"/>
<dbReference type="PIRSF" id="PIRSF002181">
    <property type="entry name" value="Ribosomal_L13"/>
    <property type="match status" value="1"/>
</dbReference>
<dbReference type="Proteomes" id="UP000269431">
    <property type="component" value="Chromosome"/>
</dbReference>
<dbReference type="SMR" id="A0A0E3K7F5"/>
<evidence type="ECO:0000313" key="20">
    <source>
        <dbReference type="Proteomes" id="UP000033106"/>
    </source>
</evidence>
<dbReference type="Proteomes" id="UP000594632">
    <property type="component" value="Chromosome"/>
</dbReference>
<dbReference type="SUPFAM" id="SSF52161">
    <property type="entry name" value="Ribosomal protein L13"/>
    <property type="match status" value="1"/>
</dbReference>
<evidence type="ECO:0000313" key="8">
    <source>
        <dbReference type="EMBL" id="AKA78809.1"/>
    </source>
</evidence>
<reference evidence="6" key="5">
    <citation type="submission" date="2018-10" db="EMBL/GenBank/DDBJ databases">
        <authorList>
            <person name="McCarthy S."/>
            <person name="Gradnigo J."/>
            <person name="Johnson T."/>
            <person name="Payne S."/>
            <person name="Lipzen A."/>
            <person name="Schackwitz W."/>
            <person name="Martin J."/>
            <person name="Moriyama E."/>
            <person name="Blum P."/>
        </authorList>
    </citation>
    <scope>NUCLEOTIDE SEQUENCE</scope>
    <source>
        <strain evidence="6">SARC-B</strain>
        <strain evidence="7">SARC-C</strain>
        <strain evidence="8">SULA</strain>
    </source>
</reference>
<dbReference type="KEGG" id="ssol:SULB_1088"/>
<dbReference type="Gene3D" id="3.90.1180.10">
    <property type="entry name" value="Ribosomal protein L13"/>
    <property type="match status" value="1"/>
</dbReference>
<evidence type="ECO:0000313" key="14">
    <source>
        <dbReference type="EMBL" id="AZF80962.1"/>
    </source>
</evidence>
<evidence type="ECO:0000313" key="23">
    <source>
        <dbReference type="Proteomes" id="UP000269431"/>
    </source>
</evidence>
<evidence type="ECO:0000313" key="19">
    <source>
        <dbReference type="Proteomes" id="UP000033085"/>
    </source>
</evidence>
<dbReference type="EMBL" id="CP033236">
    <property type="protein sequence ID" value="AZF70504.1"/>
    <property type="molecule type" value="Genomic_DNA"/>
</dbReference>
<dbReference type="GeneID" id="1455322"/>
<evidence type="ECO:0000313" key="11">
    <source>
        <dbReference type="EMBL" id="AZF73124.1"/>
    </source>
</evidence>
<evidence type="ECO:0000256" key="5">
    <source>
        <dbReference type="RuleBase" id="RU003877"/>
    </source>
</evidence>
<dbReference type="Proteomes" id="UP000275843">
    <property type="component" value="Chromosome"/>
</dbReference>
<dbReference type="GO" id="GO:0003729">
    <property type="term" value="F:mRNA binding"/>
    <property type="evidence" value="ECO:0007669"/>
    <property type="project" value="TreeGrafter"/>
</dbReference>
<dbReference type="GO" id="GO:0017148">
    <property type="term" value="P:negative regulation of translation"/>
    <property type="evidence" value="ECO:0007669"/>
    <property type="project" value="TreeGrafter"/>
</dbReference>
<dbReference type="EMBL" id="LT549890">
    <property type="protein sequence ID" value="SAI83621.1"/>
    <property type="molecule type" value="Genomic_DNA"/>
</dbReference>
<reference evidence="18 19" key="1">
    <citation type="journal article" date="2015" name="Genome Announc.">
        <title>Complete Genome Sequence of Sulfolobus solfataricus Strain 98/2 and Evolved Derivatives.</title>
        <authorList>
            <person name="McCarthy S."/>
            <person name="Gradnigo J."/>
            <person name="Johnson T."/>
            <person name="Payne S."/>
            <person name="Lipzen A."/>
            <person name="Martin J."/>
            <person name="Schackwitz W."/>
            <person name="Moriyama E."/>
            <person name="Blum P."/>
        </authorList>
    </citation>
    <scope>NUCLEOTIDE SEQUENCE [LARGE SCALE GENOMIC DNA]</scope>
    <source>
        <strain evidence="18">98/2 SULC</strain>
        <strain evidence="6">SARC-B</strain>
        <strain evidence="7">SARC-C</strain>
        <strain evidence="8 20">SULA</strain>
        <strain evidence="19">SULB</strain>
    </source>
</reference>
<dbReference type="HAMAP" id="MF_01366">
    <property type="entry name" value="Ribosomal_uL13"/>
    <property type="match status" value="1"/>
</dbReference>
<dbReference type="InterPro" id="IPR005822">
    <property type="entry name" value="Ribosomal_uL13"/>
</dbReference>
<dbReference type="InterPro" id="IPR036899">
    <property type="entry name" value="Ribosomal_uL13_sf"/>
</dbReference>
<reference evidence="16 29" key="6">
    <citation type="journal article" date="2020" name="Nat. Commun.">
        <title>The structures of two archaeal type IV pili illuminate evolutionary relationships.</title>
        <authorList>
            <person name="Wang F."/>
            <person name="Baquero D.P."/>
            <person name="Su Z."/>
            <person name="Beltran L.C."/>
            <person name="Prangishvili D."/>
            <person name="Krupovic M."/>
            <person name="Egelman E.H."/>
        </authorList>
    </citation>
    <scope>NUCLEOTIDE SEQUENCE [LARGE SCALE GENOMIC DNA]</scope>
    <source>
        <strain evidence="16 29">POZ149</strain>
    </source>
</reference>
<dbReference type="InterPro" id="IPR005823">
    <property type="entry name" value="Ribosomal_uL13_bac-type"/>
</dbReference>
<name>A0A0E3K7F5_SACSO</name>
<dbReference type="Proteomes" id="UP000273194">
    <property type="component" value="Chromosome"/>
</dbReference>
<dbReference type="EMBL" id="CP011057">
    <property type="protein sequence ID" value="AKA78809.1"/>
    <property type="molecule type" value="Genomic_DNA"/>
</dbReference>